<feature type="chain" id="PRO_5034741747" evidence="2">
    <location>
        <begin position="18"/>
        <end position="216"/>
    </location>
</feature>
<feature type="compositionally biased region" description="Gly residues" evidence="1">
    <location>
        <begin position="75"/>
        <end position="94"/>
    </location>
</feature>
<feature type="region of interest" description="Disordered" evidence="1">
    <location>
        <begin position="67"/>
        <end position="99"/>
    </location>
</feature>
<sequence>MKFSLAAITALATQIFAQSITPAPTPTNNGPWFDGNPPPWATSDAARWSSIYASLVSDGRIPSTLTAAPWPTSGWGPGGGPWGPGNSGKPGGHWSGPPFGPSNFGPWSSWSALSNWQSAPWTAWWGGSACPPTDWPGWTAGPWKTNAPWTTWSACEAKTTATSVVTTTVNGSAVVSTQFGLQVAAASAESTGGGARVTMGLGSAVGVVVLGVAVGL</sequence>
<protein>
    <submittedName>
        <fullName evidence="3">Uncharacterized protein</fullName>
    </submittedName>
</protein>
<reference evidence="4" key="1">
    <citation type="journal article" date="2021" name="BMC Genomics">
        <title>Chromosome-level genome assembly and manually-curated proteome of model necrotroph Parastagonospora nodorum Sn15 reveals a genome-wide trove of candidate effector homologs, and redundancy of virulence-related functions within an accessory chromosome.</title>
        <authorList>
            <person name="Bertazzoni S."/>
            <person name="Jones D.A.B."/>
            <person name="Phan H.T."/>
            <person name="Tan K.-C."/>
            <person name="Hane J.K."/>
        </authorList>
    </citation>
    <scope>NUCLEOTIDE SEQUENCE [LARGE SCALE GENOMIC DNA]</scope>
    <source>
        <strain evidence="4">SN15 / ATCC MYA-4574 / FGSC 10173)</strain>
    </source>
</reference>
<dbReference type="AlphaFoldDB" id="A0A7U2FH02"/>
<evidence type="ECO:0000313" key="4">
    <source>
        <dbReference type="Proteomes" id="UP000663193"/>
    </source>
</evidence>
<accession>A0A7U2FH02</accession>
<gene>
    <name evidence="3" type="ORF">JI435_110330</name>
</gene>
<keyword evidence="4" id="KW-1185">Reference proteome</keyword>
<feature type="region of interest" description="Disordered" evidence="1">
    <location>
        <begin position="20"/>
        <end position="40"/>
    </location>
</feature>
<evidence type="ECO:0000256" key="2">
    <source>
        <dbReference type="SAM" id="SignalP"/>
    </source>
</evidence>
<dbReference type="VEuPathDB" id="FungiDB:JI435_110330"/>
<dbReference type="Proteomes" id="UP000663193">
    <property type="component" value="Chromosome 18"/>
</dbReference>
<keyword evidence="2" id="KW-0732">Signal</keyword>
<proteinExistence type="predicted"/>
<name>A0A7U2FH02_PHANO</name>
<feature type="compositionally biased region" description="Polar residues" evidence="1">
    <location>
        <begin position="20"/>
        <end position="30"/>
    </location>
</feature>
<dbReference type="KEGG" id="pno:SNOG_11033"/>
<dbReference type="OrthoDB" id="3946332at2759"/>
<dbReference type="OMA" id="STRSDWR"/>
<dbReference type="RefSeq" id="XP_001801286.1">
    <property type="nucleotide sequence ID" value="XM_001801234.1"/>
</dbReference>
<dbReference type="EMBL" id="CP069040">
    <property type="protein sequence ID" value="QRD05115.1"/>
    <property type="molecule type" value="Genomic_DNA"/>
</dbReference>
<feature type="signal peptide" evidence="2">
    <location>
        <begin position="1"/>
        <end position="17"/>
    </location>
</feature>
<organism evidence="3 4">
    <name type="scientific">Phaeosphaeria nodorum (strain SN15 / ATCC MYA-4574 / FGSC 10173)</name>
    <name type="common">Glume blotch fungus</name>
    <name type="synonym">Parastagonospora nodorum</name>
    <dbReference type="NCBI Taxonomy" id="321614"/>
    <lineage>
        <taxon>Eukaryota</taxon>
        <taxon>Fungi</taxon>
        <taxon>Dikarya</taxon>
        <taxon>Ascomycota</taxon>
        <taxon>Pezizomycotina</taxon>
        <taxon>Dothideomycetes</taxon>
        <taxon>Pleosporomycetidae</taxon>
        <taxon>Pleosporales</taxon>
        <taxon>Pleosporineae</taxon>
        <taxon>Phaeosphaeriaceae</taxon>
        <taxon>Parastagonospora</taxon>
    </lineage>
</organism>
<evidence type="ECO:0000313" key="3">
    <source>
        <dbReference type="EMBL" id="QRD05115.1"/>
    </source>
</evidence>
<evidence type="ECO:0000256" key="1">
    <source>
        <dbReference type="SAM" id="MobiDB-lite"/>
    </source>
</evidence>